<dbReference type="InParanoid" id="A0A5N4AQ11"/>
<dbReference type="EMBL" id="VVIM01000005">
    <property type="protein sequence ID" value="KAB0799417.1"/>
    <property type="molecule type" value="Genomic_DNA"/>
</dbReference>
<evidence type="ECO:0000313" key="1">
    <source>
        <dbReference type="EMBL" id="KAB0799417.1"/>
    </source>
</evidence>
<organism evidence="1 2">
    <name type="scientific">Photinus pyralis</name>
    <name type="common">Common eastern firefly</name>
    <name type="synonym">Lampyris pyralis</name>
    <dbReference type="NCBI Taxonomy" id="7054"/>
    <lineage>
        <taxon>Eukaryota</taxon>
        <taxon>Metazoa</taxon>
        <taxon>Ecdysozoa</taxon>
        <taxon>Arthropoda</taxon>
        <taxon>Hexapoda</taxon>
        <taxon>Insecta</taxon>
        <taxon>Pterygota</taxon>
        <taxon>Neoptera</taxon>
        <taxon>Endopterygota</taxon>
        <taxon>Coleoptera</taxon>
        <taxon>Polyphaga</taxon>
        <taxon>Elateriformia</taxon>
        <taxon>Elateroidea</taxon>
        <taxon>Lampyridae</taxon>
        <taxon>Lampyrinae</taxon>
        <taxon>Photinus</taxon>
    </lineage>
</organism>
<protein>
    <recommendedName>
        <fullName evidence="3">CCHC-type domain-containing protein</fullName>
    </recommendedName>
</protein>
<evidence type="ECO:0008006" key="3">
    <source>
        <dbReference type="Google" id="ProtNLM"/>
    </source>
</evidence>
<evidence type="ECO:0000313" key="2">
    <source>
        <dbReference type="Proteomes" id="UP000327044"/>
    </source>
</evidence>
<name>A0A5N4AQ11_PHOPY</name>
<proteinExistence type="predicted"/>
<accession>A0A5N4AQ11</accession>
<sequence length="283" mass="32503">MLVSAFISEITIKRYKKFAILRSIDPFSEIYIGVKGKVNTLTILHQIQISYYPNTMPDQLQTLMRQRDNVKSKLTGFINFVNAYDSDTASIAMAKQLKSRLQKMQNAVNEYDKIHSKIILDCTDDTFSTHLSAREPFENDYCDVIALAEGKLGVTDVNQGQEASEWDTLIIHILVEKLDKETIRDWEEYHKANELPTLNELTQFLIKKADVLETIEMKSLQTNQDRIQEITSLKLCNNCLHKGHDAQKCKFGKCKLCNKNHNTLLHNSEVVDTQKIKVTGCMR</sequence>
<keyword evidence="2" id="KW-1185">Reference proteome</keyword>
<gene>
    <name evidence="1" type="ORF">PPYR_07297</name>
</gene>
<comment type="caution">
    <text evidence="1">The sequence shown here is derived from an EMBL/GenBank/DDBJ whole genome shotgun (WGS) entry which is preliminary data.</text>
</comment>
<dbReference type="AlphaFoldDB" id="A0A5N4AQ11"/>
<reference evidence="1 2" key="1">
    <citation type="journal article" date="2018" name="Elife">
        <title>Firefly genomes illuminate parallel origins of bioluminescence in beetles.</title>
        <authorList>
            <person name="Fallon T.R."/>
            <person name="Lower S.E."/>
            <person name="Chang C.H."/>
            <person name="Bessho-Uehara M."/>
            <person name="Martin G.J."/>
            <person name="Bewick A.J."/>
            <person name="Behringer M."/>
            <person name="Debat H.J."/>
            <person name="Wong I."/>
            <person name="Day J.C."/>
            <person name="Suvorov A."/>
            <person name="Silva C.J."/>
            <person name="Stanger-Hall K.F."/>
            <person name="Hall D.W."/>
            <person name="Schmitz R.J."/>
            <person name="Nelson D.R."/>
            <person name="Lewis S.M."/>
            <person name="Shigenobu S."/>
            <person name="Bybee S.M."/>
            <person name="Larracuente A.M."/>
            <person name="Oba Y."/>
            <person name="Weng J.K."/>
        </authorList>
    </citation>
    <scope>NUCLEOTIDE SEQUENCE [LARGE SCALE GENOMIC DNA]</scope>
    <source>
        <strain evidence="1">1611_PpyrPB1</strain>
        <tissue evidence="1">Whole body</tissue>
    </source>
</reference>
<dbReference type="Proteomes" id="UP000327044">
    <property type="component" value="Unassembled WGS sequence"/>
</dbReference>